<gene>
    <name evidence="15" type="ORF">PUMCH_003593</name>
</gene>
<dbReference type="GO" id="GO:0003720">
    <property type="term" value="F:telomerase activity"/>
    <property type="evidence" value="ECO:0007669"/>
    <property type="project" value="InterPro"/>
</dbReference>
<evidence type="ECO:0000256" key="13">
    <source>
        <dbReference type="RuleBase" id="RU365061"/>
    </source>
</evidence>
<keyword evidence="4 13" id="KW-0158">Chromosome</keyword>
<evidence type="ECO:0000256" key="10">
    <source>
        <dbReference type="ARBA" id="ARBA00022918"/>
    </source>
</evidence>
<keyword evidence="8 13" id="KW-0460">Magnesium</keyword>
<comment type="subcellular location">
    <subcellularLocation>
        <location evidence="13">Nucleus</location>
    </subcellularLocation>
    <subcellularLocation>
        <location evidence="13">Chromosome</location>
        <location evidence="13">Telomere</location>
    </subcellularLocation>
</comment>
<dbReference type="Pfam" id="PF00078">
    <property type="entry name" value="RVT_1"/>
    <property type="match status" value="1"/>
</dbReference>
<evidence type="ECO:0000313" key="15">
    <source>
        <dbReference type="EMBL" id="WPK26244.1"/>
    </source>
</evidence>
<dbReference type="EMBL" id="CP138897">
    <property type="protein sequence ID" value="WPK26244.1"/>
    <property type="molecule type" value="Genomic_DNA"/>
</dbReference>
<evidence type="ECO:0000256" key="3">
    <source>
        <dbReference type="ARBA" id="ARBA00016182"/>
    </source>
</evidence>
<keyword evidence="16" id="KW-1185">Reference proteome</keyword>
<organism evidence="15 16">
    <name type="scientific">Australozyma saopauloensis</name>
    <dbReference type="NCBI Taxonomy" id="291208"/>
    <lineage>
        <taxon>Eukaryota</taxon>
        <taxon>Fungi</taxon>
        <taxon>Dikarya</taxon>
        <taxon>Ascomycota</taxon>
        <taxon>Saccharomycotina</taxon>
        <taxon>Pichiomycetes</taxon>
        <taxon>Metschnikowiaceae</taxon>
        <taxon>Australozyma</taxon>
    </lineage>
</organism>
<proteinExistence type="inferred from homology"/>
<evidence type="ECO:0000256" key="8">
    <source>
        <dbReference type="ARBA" id="ARBA00022842"/>
    </source>
</evidence>
<keyword evidence="5 13" id="KW-0808">Transferase</keyword>
<evidence type="ECO:0000256" key="1">
    <source>
        <dbReference type="ARBA" id="ARBA00008001"/>
    </source>
</evidence>
<evidence type="ECO:0000256" key="12">
    <source>
        <dbReference type="ARBA" id="ARBA00048173"/>
    </source>
</evidence>
<keyword evidence="11 13" id="KW-0539">Nucleus</keyword>
<comment type="catalytic activity">
    <reaction evidence="12 13">
        <text>DNA(n) + a 2'-deoxyribonucleoside 5'-triphosphate = DNA(n+1) + diphosphate</text>
        <dbReference type="Rhea" id="RHEA:22508"/>
        <dbReference type="Rhea" id="RHEA-COMP:17339"/>
        <dbReference type="Rhea" id="RHEA-COMP:17340"/>
        <dbReference type="ChEBI" id="CHEBI:33019"/>
        <dbReference type="ChEBI" id="CHEBI:61560"/>
        <dbReference type="ChEBI" id="CHEBI:173112"/>
        <dbReference type="EC" id="2.7.7.49"/>
    </reaction>
</comment>
<comment type="function">
    <text evidence="13">Telomerase is a ribonucleoprotein enzyme essential for the replication of chromosome termini in most eukaryotes. It elongates telomeres. It is a reverse transcriptase that adds simple sequence repeats to chromosome ends by copying a template sequence within the RNA component of the enzyme.</text>
</comment>
<dbReference type="RefSeq" id="XP_062878625.1">
    <property type="nucleotide sequence ID" value="XM_063022555.1"/>
</dbReference>
<protein>
    <recommendedName>
        <fullName evidence="3 13">Telomerase reverse transcriptase</fullName>
        <ecNumber evidence="2 13">2.7.7.49</ecNumber>
    </recommendedName>
    <alternativeName>
        <fullName evidence="13">Telomerase catalytic subunit</fullName>
    </alternativeName>
</protein>
<evidence type="ECO:0000256" key="11">
    <source>
        <dbReference type="ARBA" id="ARBA00023242"/>
    </source>
</evidence>
<dbReference type="Proteomes" id="UP001338582">
    <property type="component" value="Chromosome 4"/>
</dbReference>
<dbReference type="Gene3D" id="1.10.132.70">
    <property type="match status" value="1"/>
</dbReference>
<evidence type="ECO:0000259" key="14">
    <source>
        <dbReference type="PROSITE" id="PS50878"/>
    </source>
</evidence>
<dbReference type="InterPro" id="IPR003545">
    <property type="entry name" value="Telomerase_RT"/>
</dbReference>
<evidence type="ECO:0000256" key="2">
    <source>
        <dbReference type="ARBA" id="ARBA00012493"/>
    </source>
</evidence>
<evidence type="ECO:0000313" key="16">
    <source>
        <dbReference type="Proteomes" id="UP001338582"/>
    </source>
</evidence>
<dbReference type="EC" id="2.7.7.49" evidence="2 13"/>
<dbReference type="GO" id="GO:0007004">
    <property type="term" value="P:telomere maintenance via telomerase"/>
    <property type="evidence" value="ECO:0007669"/>
    <property type="project" value="TreeGrafter"/>
</dbReference>
<dbReference type="PROSITE" id="PS50878">
    <property type="entry name" value="RT_POL"/>
    <property type="match status" value="1"/>
</dbReference>
<dbReference type="Pfam" id="PF12009">
    <property type="entry name" value="Telomerase_RBD"/>
    <property type="match status" value="1"/>
</dbReference>
<keyword evidence="9 13" id="KW-0779">Telomere</keyword>
<sequence length="864" mass="98149">MLALKVGLLQYIGDEFGPELAARLLDGNEFDGNIDAFRVFLQQTVVLKPTSGRGGTLPAQDVCARDIPFLEFVDIIFKLQFGAASDIGSADAWLGPAEDSLGKTVRFRFQSSLLKTAMWAKLCERLGRPAFLRLLTGVLAVFPDTSAQPNLKWETFRYRRPAENTYNIRKTRMYYRVSNLVKHIRFMGAPTQVLLDEICGAPIGKSKKVRKLRNLIEHAKRRELSIDYLRLRRSIVTRADSCDTVFAYCSAPNQVIRFVLVVVYRLLPSQTFGSAENRSKLSKAIMTFMLLSRFDTFDVCAFVGSLKVKDIPWLGKSEKITSVQDLELRTTILRGFFKFLFGVLIVRIVSRFWYVTESPIVDASPNLYFPHSTWKRITRVWLQEYILRFLCKVECPFDMSAPQKNIANFGILRLIPKKSDLRPLCVPCSFPIGPEFKKEAHPGFSRKQTFTPDRIRPIRDILRFQQARYVNAYPSSSTGCHLASVVGKKILEFRQRLLQHGGIPPLYGVQFDMKHCYDNLNQAKIITCIEELFAIESNHEEYFLRNVSSYSSSCLSYRKNFNLISVRKDIETLDVAQNDKYAARKDVVVDNGRLAKYNKSHVIDLVRSQVIESVVQIPDDKFQFFKRTRGVFQGFPLLATLCDVVYNSLVDNVILCGLMDKSGTHSLLLRLADDFLFISTSKEVCHKAYVNAVSAEAQRYGAYVNMDKLKFLDSSVPAQSSASFVGLSIDMKSLSIHQGSALRIRIPQSCRKSLKGSVQYILRFLFQRLQDYLIDLDLVTVETALDSIDEILAPILQITTQLFQEAEGLPERAKLAESHVFNIVNGVIQRWTTVNGDGIYLKCMGPYLESVFNRMVEAIGNIPV</sequence>
<evidence type="ECO:0000256" key="5">
    <source>
        <dbReference type="ARBA" id="ARBA00022679"/>
    </source>
</evidence>
<dbReference type="PRINTS" id="PR01365">
    <property type="entry name" value="TELOMERASERT"/>
</dbReference>
<keyword evidence="10 13" id="KW-0695">RNA-directed DNA polymerase</keyword>
<evidence type="ECO:0000256" key="4">
    <source>
        <dbReference type="ARBA" id="ARBA00022454"/>
    </source>
</evidence>
<dbReference type="PANTHER" id="PTHR12066">
    <property type="entry name" value="TELOMERASE REVERSE TRANSCRIPTASE"/>
    <property type="match status" value="1"/>
</dbReference>
<dbReference type="GO" id="GO:0000333">
    <property type="term" value="C:telomerase catalytic core complex"/>
    <property type="evidence" value="ECO:0007669"/>
    <property type="project" value="TreeGrafter"/>
</dbReference>
<dbReference type="PANTHER" id="PTHR12066:SF0">
    <property type="entry name" value="TELOMERASE REVERSE TRANSCRIPTASE"/>
    <property type="match status" value="1"/>
</dbReference>
<dbReference type="CDD" id="cd01648">
    <property type="entry name" value="TERT"/>
    <property type="match status" value="1"/>
</dbReference>
<dbReference type="SMART" id="SM00975">
    <property type="entry name" value="Telomerase_RBD"/>
    <property type="match status" value="1"/>
</dbReference>
<comment type="similarity">
    <text evidence="1 13">Belongs to the reverse transcriptase family. Telomerase subfamily.</text>
</comment>
<reference evidence="15 16" key="1">
    <citation type="submission" date="2023-10" db="EMBL/GenBank/DDBJ databases">
        <title>Draft Genome Sequence of Candida saopaulonensis from a very Premature Infant with Sepsis.</title>
        <authorList>
            <person name="Ning Y."/>
            <person name="Dai R."/>
            <person name="Xiao M."/>
            <person name="Xu Y."/>
            <person name="Yan Q."/>
            <person name="Zhang L."/>
        </authorList>
    </citation>
    <scope>NUCLEOTIDE SEQUENCE [LARGE SCALE GENOMIC DNA]</scope>
    <source>
        <strain evidence="15 16">19XY460</strain>
    </source>
</reference>
<evidence type="ECO:0000256" key="6">
    <source>
        <dbReference type="ARBA" id="ARBA00022695"/>
    </source>
</evidence>
<dbReference type="GO" id="GO:0042162">
    <property type="term" value="F:telomeric DNA binding"/>
    <property type="evidence" value="ECO:0007669"/>
    <property type="project" value="TreeGrafter"/>
</dbReference>
<dbReference type="GO" id="GO:0046872">
    <property type="term" value="F:metal ion binding"/>
    <property type="evidence" value="ECO:0007669"/>
    <property type="project" value="UniProtKB-KW"/>
</dbReference>
<keyword evidence="6 13" id="KW-0548">Nucleotidyltransferase</keyword>
<evidence type="ECO:0000256" key="7">
    <source>
        <dbReference type="ARBA" id="ARBA00022723"/>
    </source>
</evidence>
<dbReference type="GeneID" id="88174656"/>
<accession>A0AAX4HCS5</accession>
<dbReference type="InterPro" id="IPR000477">
    <property type="entry name" value="RT_dom"/>
</dbReference>
<dbReference type="AlphaFoldDB" id="A0AAX4HCS5"/>
<dbReference type="GO" id="GO:0000781">
    <property type="term" value="C:chromosome, telomeric region"/>
    <property type="evidence" value="ECO:0007669"/>
    <property type="project" value="UniProtKB-SubCell"/>
</dbReference>
<keyword evidence="7 13" id="KW-0479">Metal-binding</keyword>
<dbReference type="GO" id="GO:0070034">
    <property type="term" value="F:telomerase RNA binding"/>
    <property type="evidence" value="ECO:0007669"/>
    <property type="project" value="TreeGrafter"/>
</dbReference>
<evidence type="ECO:0000256" key="9">
    <source>
        <dbReference type="ARBA" id="ARBA00022895"/>
    </source>
</evidence>
<name>A0AAX4HCS5_9ASCO</name>
<dbReference type="InterPro" id="IPR021891">
    <property type="entry name" value="Telomerase_RBD"/>
</dbReference>
<feature type="domain" description="Reverse transcriptase" evidence="14">
    <location>
        <begin position="396"/>
        <end position="729"/>
    </location>
</feature>
<dbReference type="KEGG" id="asau:88174656"/>